<organism evidence="7 8">
    <name type="scientific">Enterococcus saigonensis</name>
    <dbReference type="NCBI Taxonomy" id="1805431"/>
    <lineage>
        <taxon>Bacteria</taxon>
        <taxon>Bacillati</taxon>
        <taxon>Bacillota</taxon>
        <taxon>Bacilli</taxon>
        <taxon>Lactobacillales</taxon>
        <taxon>Enterococcaceae</taxon>
        <taxon>Enterococcus</taxon>
    </lineage>
</organism>
<reference evidence="7 8" key="1">
    <citation type="submission" date="2020-02" db="EMBL/GenBank/DDBJ databases">
        <title>Characterization of vanA genotype vancomycin-resistant Enterococcus saigonensis VE80.</title>
        <authorList>
            <person name="Harada T."/>
            <person name="Motooka D."/>
            <person name="Nakamura S."/>
            <person name="Yamamoto Y."/>
            <person name="Kawahara R."/>
            <person name="Kawatsu K."/>
        </authorList>
    </citation>
    <scope>NUCLEOTIDE SEQUENCE [LARGE SCALE GENOMIC DNA]</scope>
    <source>
        <strain evidence="7 8">VE80</strain>
    </source>
</reference>
<name>A0A679IFH2_9ENTE</name>
<evidence type="ECO:0000313" key="8">
    <source>
        <dbReference type="Proteomes" id="UP000502998"/>
    </source>
</evidence>
<feature type="transmembrane region" description="Helical" evidence="6">
    <location>
        <begin position="46"/>
        <end position="66"/>
    </location>
</feature>
<feature type="transmembrane region" description="Helical" evidence="6">
    <location>
        <begin position="78"/>
        <end position="97"/>
    </location>
</feature>
<dbReference type="GO" id="GO:0016020">
    <property type="term" value="C:membrane"/>
    <property type="evidence" value="ECO:0007669"/>
    <property type="project" value="UniProtKB-SubCell"/>
</dbReference>
<comment type="subcellular location">
    <subcellularLocation>
        <location evidence="1">Membrane</location>
        <topology evidence="1">Multi-pass membrane protein</topology>
    </subcellularLocation>
</comment>
<dbReference type="PANTHER" id="PTHR10057:SF0">
    <property type="entry name" value="TRANSLOCATOR PROTEIN"/>
    <property type="match status" value="1"/>
</dbReference>
<sequence>MRKIGQWLLCVVGVEAVGVLSGLFAGDSAATYAKLNTPPFSPPGNIIGIIWTILYGLIGTALFFILDAKVSKKVKNQALFLFALQLILNFIWSIVFFGGENFFGGVVIVLLLLGTVFACLIRFYSIQRLATFLFTPYFIWCVYAAYLAIGLAIKN</sequence>
<dbReference type="PANTHER" id="PTHR10057">
    <property type="entry name" value="PERIPHERAL-TYPE BENZODIAZEPINE RECEPTOR"/>
    <property type="match status" value="1"/>
</dbReference>
<evidence type="ECO:0000256" key="3">
    <source>
        <dbReference type="ARBA" id="ARBA00022692"/>
    </source>
</evidence>
<evidence type="ECO:0000256" key="6">
    <source>
        <dbReference type="SAM" id="Phobius"/>
    </source>
</evidence>
<dbReference type="RefSeq" id="WP_173103937.1">
    <property type="nucleotide sequence ID" value="NZ_AP022822.1"/>
</dbReference>
<dbReference type="CDD" id="cd15904">
    <property type="entry name" value="TSPO_MBR"/>
    <property type="match status" value="1"/>
</dbReference>
<feature type="transmembrane region" description="Helical" evidence="6">
    <location>
        <begin position="131"/>
        <end position="153"/>
    </location>
</feature>
<keyword evidence="4 6" id="KW-1133">Transmembrane helix</keyword>
<dbReference type="InterPro" id="IPR038330">
    <property type="entry name" value="TspO/MBR-related_sf"/>
</dbReference>
<evidence type="ECO:0000313" key="7">
    <source>
        <dbReference type="EMBL" id="BCA86883.1"/>
    </source>
</evidence>
<dbReference type="GO" id="GO:0033013">
    <property type="term" value="P:tetrapyrrole metabolic process"/>
    <property type="evidence" value="ECO:0007669"/>
    <property type="project" value="UniProtKB-ARBA"/>
</dbReference>
<dbReference type="FunFam" id="1.20.1260.100:FF:000001">
    <property type="entry name" value="translocator protein 2"/>
    <property type="match status" value="1"/>
</dbReference>
<evidence type="ECO:0000256" key="1">
    <source>
        <dbReference type="ARBA" id="ARBA00004141"/>
    </source>
</evidence>
<feature type="transmembrane region" description="Helical" evidence="6">
    <location>
        <begin position="103"/>
        <end position="124"/>
    </location>
</feature>
<dbReference type="EMBL" id="AP022822">
    <property type="protein sequence ID" value="BCA86883.1"/>
    <property type="molecule type" value="Genomic_DNA"/>
</dbReference>
<feature type="transmembrane region" description="Helical" evidence="6">
    <location>
        <begin position="7"/>
        <end position="26"/>
    </location>
</feature>
<accession>A0A679IFH2</accession>
<evidence type="ECO:0000256" key="5">
    <source>
        <dbReference type="ARBA" id="ARBA00023136"/>
    </source>
</evidence>
<dbReference type="InterPro" id="IPR004307">
    <property type="entry name" value="TspO_MBR"/>
</dbReference>
<keyword evidence="3 6" id="KW-0812">Transmembrane</keyword>
<dbReference type="Pfam" id="PF03073">
    <property type="entry name" value="TspO_MBR"/>
    <property type="match status" value="1"/>
</dbReference>
<dbReference type="AlphaFoldDB" id="A0A679IFH2"/>
<protein>
    <submittedName>
        <fullName evidence="7">Tryptophan-rich sensory protein</fullName>
    </submittedName>
</protein>
<dbReference type="Proteomes" id="UP000502998">
    <property type="component" value="Chromosome"/>
</dbReference>
<dbReference type="PIRSF" id="PIRSF005859">
    <property type="entry name" value="PBR"/>
    <property type="match status" value="1"/>
</dbReference>
<keyword evidence="8" id="KW-1185">Reference proteome</keyword>
<comment type="similarity">
    <text evidence="2">Belongs to the TspO/BZRP family.</text>
</comment>
<evidence type="ECO:0000256" key="4">
    <source>
        <dbReference type="ARBA" id="ARBA00022989"/>
    </source>
</evidence>
<dbReference type="Gene3D" id="1.20.1260.100">
    <property type="entry name" value="TspO/MBR protein"/>
    <property type="match status" value="1"/>
</dbReference>
<evidence type="ECO:0000256" key="2">
    <source>
        <dbReference type="ARBA" id="ARBA00007524"/>
    </source>
</evidence>
<gene>
    <name evidence="7" type="ORF">EsVE80_24060</name>
</gene>
<keyword evidence="5 6" id="KW-0472">Membrane</keyword>
<proteinExistence type="inferred from homology"/>
<dbReference type="KEGG" id="esg:EsVE80_24060"/>